<dbReference type="EMBL" id="JASBWV010000004">
    <property type="protein sequence ID" value="KAJ9126850.1"/>
    <property type="molecule type" value="Genomic_DNA"/>
</dbReference>
<protein>
    <submittedName>
        <fullName evidence="1">Uncharacterized protein</fullName>
    </submittedName>
</protein>
<comment type="caution">
    <text evidence="1">The sequence shown here is derived from an EMBL/GenBank/DDBJ whole genome shotgun (WGS) entry which is preliminary data.</text>
</comment>
<organism evidence="1 2">
    <name type="scientific">Naganishia onofrii</name>
    <dbReference type="NCBI Taxonomy" id="1851511"/>
    <lineage>
        <taxon>Eukaryota</taxon>
        <taxon>Fungi</taxon>
        <taxon>Dikarya</taxon>
        <taxon>Basidiomycota</taxon>
        <taxon>Agaricomycotina</taxon>
        <taxon>Tremellomycetes</taxon>
        <taxon>Filobasidiales</taxon>
        <taxon>Filobasidiaceae</taxon>
        <taxon>Naganishia</taxon>
    </lineage>
</organism>
<keyword evidence="2" id="KW-1185">Reference proteome</keyword>
<accession>A0ACC2XS47</accession>
<dbReference type="Proteomes" id="UP001234202">
    <property type="component" value="Unassembled WGS sequence"/>
</dbReference>
<sequence length="246" mass="26865">MPRINRTPSVSSESSGSSSESVESANFSDWASSLHGAYRTQSLFDDTLLDSPKEAIEYDARVHSFNLDDTLARLSLKDDYARIRLVNYIRKEKPQAQAVQGLEKSNSLFEDDKYLIPVLENDPLLQVGFDDSWSDDEEIEASAAKMTKPSSKTGEAAQSTAANDGTATLGIRLKELIQALGEDDAASASESSTSDDEDADVKGKGKASTHKGNGAKVKKPKDNDSYYFDSYAANGESRMKKEGQHY</sequence>
<name>A0ACC2XS47_9TREE</name>
<gene>
    <name evidence="1" type="ORF">QFC24_001884</name>
</gene>
<evidence type="ECO:0000313" key="2">
    <source>
        <dbReference type="Proteomes" id="UP001234202"/>
    </source>
</evidence>
<reference evidence="1" key="1">
    <citation type="submission" date="2023-04" db="EMBL/GenBank/DDBJ databases">
        <title>Draft Genome sequencing of Naganishia species isolated from polar environments using Oxford Nanopore Technology.</title>
        <authorList>
            <person name="Leo P."/>
            <person name="Venkateswaran K."/>
        </authorList>
    </citation>
    <scope>NUCLEOTIDE SEQUENCE</scope>
    <source>
        <strain evidence="1">DBVPG 5303</strain>
    </source>
</reference>
<evidence type="ECO:0000313" key="1">
    <source>
        <dbReference type="EMBL" id="KAJ9126850.1"/>
    </source>
</evidence>
<proteinExistence type="predicted"/>